<keyword evidence="8" id="KW-1185">Reference proteome</keyword>
<evidence type="ECO:0000313" key="7">
    <source>
        <dbReference type="EMBL" id="MFC7442192.1"/>
    </source>
</evidence>
<evidence type="ECO:0000256" key="4">
    <source>
        <dbReference type="SAM" id="MobiDB-lite"/>
    </source>
</evidence>
<dbReference type="InterPro" id="IPR013328">
    <property type="entry name" value="6PGD_dom2"/>
</dbReference>
<dbReference type="Proteomes" id="UP001596500">
    <property type="component" value="Unassembled WGS sequence"/>
</dbReference>
<feature type="domain" description="3-hydroxyacyl-CoA dehydrogenase C-terminal" evidence="5">
    <location>
        <begin position="191"/>
        <end position="287"/>
    </location>
</feature>
<name>A0ABW2RM84_9BACL</name>
<dbReference type="InterPro" id="IPR008927">
    <property type="entry name" value="6-PGluconate_DH-like_C_sf"/>
</dbReference>
<dbReference type="Pfam" id="PF00725">
    <property type="entry name" value="3HCDH"/>
    <property type="match status" value="1"/>
</dbReference>
<feature type="region of interest" description="Disordered" evidence="4">
    <location>
        <begin position="256"/>
        <end position="282"/>
    </location>
</feature>
<evidence type="ECO:0000256" key="2">
    <source>
        <dbReference type="ARBA" id="ARBA00009463"/>
    </source>
</evidence>
<organism evidence="7 8">
    <name type="scientific">Laceyella putida</name>
    <dbReference type="NCBI Taxonomy" id="110101"/>
    <lineage>
        <taxon>Bacteria</taxon>
        <taxon>Bacillati</taxon>
        <taxon>Bacillota</taxon>
        <taxon>Bacilli</taxon>
        <taxon>Bacillales</taxon>
        <taxon>Thermoactinomycetaceae</taxon>
        <taxon>Laceyella</taxon>
    </lineage>
</organism>
<dbReference type="SUPFAM" id="SSF48179">
    <property type="entry name" value="6-phosphogluconate dehydrogenase C-terminal domain-like"/>
    <property type="match status" value="1"/>
</dbReference>
<dbReference type="PANTHER" id="PTHR48075:SF5">
    <property type="entry name" value="3-HYDROXYBUTYRYL-COA DEHYDROGENASE"/>
    <property type="match status" value="1"/>
</dbReference>
<accession>A0ABW2RM84</accession>
<comment type="caution">
    <text evidence="7">The sequence shown here is derived from an EMBL/GenBank/DDBJ whole genome shotgun (WGS) entry which is preliminary data.</text>
</comment>
<dbReference type="EMBL" id="JBHTBW010000046">
    <property type="protein sequence ID" value="MFC7442192.1"/>
    <property type="molecule type" value="Genomic_DNA"/>
</dbReference>
<dbReference type="Pfam" id="PF02737">
    <property type="entry name" value="3HCDH_N"/>
    <property type="match status" value="1"/>
</dbReference>
<sequence>MNMADIQTVCVVGSGSMGHQIAMLCALGGFQTFLQDVREEALKRAEHSLRERMNDWVEKGKISETAKNDAFSRLVFTTDLKEAAQGADFVIEAVVEKLEVKRDVFRRLDEIAPAHAVLATNSSTIVNSLIADVTSRPEKVCNMHFFFPPLVMDCIEVVMSDQTSDETAQVVLDVCRKINRNGILLKKEISGFVANRILGAMQREALNLYEQGVADYEDIDLIVTKALGHPLGPFQLFDLSGIDVAYYVMQQRYAETGDPEDRPTKTLEEKVNKGELGRKTGKGFYEYDEKGRIRGE</sequence>
<dbReference type="Gene3D" id="1.10.1040.10">
    <property type="entry name" value="N-(1-d-carboxylethyl)-l-norvaline Dehydrogenase, domain 2"/>
    <property type="match status" value="1"/>
</dbReference>
<dbReference type="Gene3D" id="3.40.50.720">
    <property type="entry name" value="NAD(P)-binding Rossmann-like Domain"/>
    <property type="match status" value="1"/>
</dbReference>
<dbReference type="SUPFAM" id="SSF51735">
    <property type="entry name" value="NAD(P)-binding Rossmann-fold domains"/>
    <property type="match status" value="1"/>
</dbReference>
<dbReference type="RefSeq" id="WP_379865904.1">
    <property type="nucleotide sequence ID" value="NZ_JBHTBW010000046.1"/>
</dbReference>
<evidence type="ECO:0000256" key="3">
    <source>
        <dbReference type="ARBA" id="ARBA00023002"/>
    </source>
</evidence>
<dbReference type="InterPro" id="IPR006176">
    <property type="entry name" value="3-OHacyl-CoA_DH_NAD-bd"/>
</dbReference>
<gene>
    <name evidence="7" type="ORF">ACFQNG_13950</name>
</gene>
<dbReference type="InterPro" id="IPR006108">
    <property type="entry name" value="3HC_DH_C"/>
</dbReference>
<proteinExistence type="inferred from homology"/>
<dbReference type="PIRSF" id="PIRSF000105">
    <property type="entry name" value="HCDH"/>
    <property type="match status" value="1"/>
</dbReference>
<dbReference type="GO" id="GO:0003857">
    <property type="term" value="F:(3S)-3-hydroxyacyl-CoA dehydrogenase (NAD+) activity"/>
    <property type="evidence" value="ECO:0007669"/>
    <property type="project" value="UniProtKB-EC"/>
</dbReference>
<dbReference type="PANTHER" id="PTHR48075">
    <property type="entry name" value="3-HYDROXYACYL-COA DEHYDROGENASE FAMILY PROTEIN"/>
    <property type="match status" value="1"/>
</dbReference>
<dbReference type="InterPro" id="IPR022694">
    <property type="entry name" value="3-OHacyl-CoA_DH"/>
</dbReference>
<evidence type="ECO:0000259" key="6">
    <source>
        <dbReference type="Pfam" id="PF02737"/>
    </source>
</evidence>
<reference evidence="8" key="1">
    <citation type="journal article" date="2019" name="Int. J. Syst. Evol. Microbiol.">
        <title>The Global Catalogue of Microorganisms (GCM) 10K type strain sequencing project: providing services to taxonomists for standard genome sequencing and annotation.</title>
        <authorList>
            <consortium name="The Broad Institute Genomics Platform"/>
            <consortium name="The Broad Institute Genome Sequencing Center for Infectious Disease"/>
            <person name="Wu L."/>
            <person name="Ma J."/>
        </authorList>
    </citation>
    <scope>NUCLEOTIDE SEQUENCE [LARGE SCALE GENOMIC DNA]</scope>
    <source>
        <strain evidence="8">CGMCC 1.12942</strain>
    </source>
</reference>
<evidence type="ECO:0000256" key="1">
    <source>
        <dbReference type="ARBA" id="ARBA00005086"/>
    </source>
</evidence>
<evidence type="ECO:0000313" key="8">
    <source>
        <dbReference type="Proteomes" id="UP001596500"/>
    </source>
</evidence>
<protein>
    <submittedName>
        <fullName evidence="7">3-hydroxyacyl-CoA dehydrogenase family protein</fullName>
        <ecNumber evidence="7">1.1.1.35</ecNumber>
    </submittedName>
</protein>
<feature type="domain" description="3-hydroxyacyl-CoA dehydrogenase NAD binding" evidence="6">
    <location>
        <begin position="8"/>
        <end position="186"/>
    </location>
</feature>
<feature type="compositionally biased region" description="Basic and acidic residues" evidence="4">
    <location>
        <begin position="259"/>
        <end position="278"/>
    </location>
</feature>
<comment type="similarity">
    <text evidence="2">Belongs to the 3-hydroxyacyl-CoA dehydrogenase family.</text>
</comment>
<keyword evidence="3 7" id="KW-0560">Oxidoreductase</keyword>
<dbReference type="InterPro" id="IPR036291">
    <property type="entry name" value="NAD(P)-bd_dom_sf"/>
</dbReference>
<comment type="pathway">
    <text evidence="1">Lipid metabolism; butanoate metabolism.</text>
</comment>
<dbReference type="EC" id="1.1.1.35" evidence="7"/>
<evidence type="ECO:0000259" key="5">
    <source>
        <dbReference type="Pfam" id="PF00725"/>
    </source>
</evidence>